<evidence type="ECO:0000313" key="2">
    <source>
        <dbReference type="Proteomes" id="UP000198420"/>
    </source>
</evidence>
<evidence type="ECO:0000313" key="1">
    <source>
        <dbReference type="EMBL" id="SNS34513.1"/>
    </source>
</evidence>
<name>A0A239DS02_9ACTN</name>
<dbReference type="RefSeq" id="WP_179279093.1">
    <property type="nucleotide sequence ID" value="NZ_FZNP01000015.1"/>
</dbReference>
<dbReference type="AlphaFoldDB" id="A0A239DS02"/>
<dbReference type="EMBL" id="FZNP01000015">
    <property type="protein sequence ID" value="SNS34513.1"/>
    <property type="molecule type" value="Genomic_DNA"/>
</dbReference>
<gene>
    <name evidence="1" type="ORF">SAMN06265355_115106</name>
</gene>
<organism evidence="1 2">
    <name type="scientific">Actinomadura mexicana</name>
    <dbReference type="NCBI Taxonomy" id="134959"/>
    <lineage>
        <taxon>Bacteria</taxon>
        <taxon>Bacillati</taxon>
        <taxon>Actinomycetota</taxon>
        <taxon>Actinomycetes</taxon>
        <taxon>Streptosporangiales</taxon>
        <taxon>Thermomonosporaceae</taxon>
        <taxon>Actinomadura</taxon>
    </lineage>
</organism>
<dbReference type="Proteomes" id="UP000198420">
    <property type="component" value="Unassembled WGS sequence"/>
</dbReference>
<keyword evidence="2" id="KW-1185">Reference proteome</keyword>
<reference evidence="2" key="1">
    <citation type="submission" date="2017-06" db="EMBL/GenBank/DDBJ databases">
        <authorList>
            <person name="Varghese N."/>
            <person name="Submissions S."/>
        </authorList>
    </citation>
    <scope>NUCLEOTIDE SEQUENCE [LARGE SCALE GENOMIC DNA]</scope>
    <source>
        <strain evidence="2">DSM 44485</strain>
    </source>
</reference>
<accession>A0A239DS02</accession>
<protein>
    <submittedName>
        <fullName evidence="1">Uncharacterized protein</fullName>
    </submittedName>
</protein>
<sequence>MTTSFCKVSASAVLSPVVETPAKAARLLTEAVADWDLPVAIKEKAPAIISFVMAHAVTWASNQPEPSTIPVEFHLMEGPICPRRWLVIKVIGVKLDPKTLDKCI</sequence>
<proteinExistence type="predicted"/>